<keyword evidence="2" id="KW-0472">Membrane</keyword>
<comment type="caution">
    <text evidence="3">The sequence shown here is derived from an EMBL/GenBank/DDBJ whole genome shotgun (WGS) entry which is preliminary data.</text>
</comment>
<evidence type="ECO:0000256" key="2">
    <source>
        <dbReference type="SAM" id="Phobius"/>
    </source>
</evidence>
<protein>
    <submittedName>
        <fullName evidence="3">Uncharacterized protein</fullName>
    </submittedName>
</protein>
<feature type="transmembrane region" description="Helical" evidence="2">
    <location>
        <begin position="77"/>
        <end position="100"/>
    </location>
</feature>
<organism evidence="3">
    <name type="scientific">marine sediment metagenome</name>
    <dbReference type="NCBI Taxonomy" id="412755"/>
    <lineage>
        <taxon>unclassified sequences</taxon>
        <taxon>metagenomes</taxon>
        <taxon>ecological metagenomes</taxon>
    </lineage>
</organism>
<name>A0A0F9LNQ0_9ZZZZ</name>
<dbReference type="InterPro" id="IPR011004">
    <property type="entry name" value="Trimer_LpxA-like_sf"/>
</dbReference>
<evidence type="ECO:0000313" key="3">
    <source>
        <dbReference type="EMBL" id="KKM65925.1"/>
    </source>
</evidence>
<feature type="transmembrane region" description="Helical" evidence="2">
    <location>
        <begin position="27"/>
        <end position="57"/>
    </location>
</feature>
<sequence>MTINSEVINSDKPVKEVIKEEIKLQPYWHLISFFSTYLGSYLIPGVIFFIYILFLFIPNVLNTSNPITLFTKLGPLISLFLMPLILIGCYIIHVFFASLITRFWWRLTEKDCPSKDGVIARNIPSTTLNYYHIRSFMIKYPKNLVIKGPFPWLINWMYNFIGTSKIGKGTTIEEQTCGAKFIEVGDNCYIGVNSILSSHLVDGIFGNISFFKVKLGDNITCSTLNCIAPGTEINDNAYLLPLASTSKFNILKGNNYYFGIPLRKIFKRKIKDYLQLSEAEFKMDEELRKKQQQVKNTKKKGDTERE</sequence>
<dbReference type="EMBL" id="LAZR01010635">
    <property type="protein sequence ID" value="KKM65925.1"/>
    <property type="molecule type" value="Genomic_DNA"/>
</dbReference>
<gene>
    <name evidence="3" type="ORF">LCGC14_1486370</name>
</gene>
<keyword evidence="2" id="KW-1133">Transmembrane helix</keyword>
<proteinExistence type="predicted"/>
<dbReference type="Gene3D" id="2.160.10.10">
    <property type="entry name" value="Hexapeptide repeat proteins"/>
    <property type="match status" value="1"/>
</dbReference>
<reference evidence="3" key="1">
    <citation type="journal article" date="2015" name="Nature">
        <title>Complex archaea that bridge the gap between prokaryotes and eukaryotes.</title>
        <authorList>
            <person name="Spang A."/>
            <person name="Saw J.H."/>
            <person name="Jorgensen S.L."/>
            <person name="Zaremba-Niedzwiedzka K."/>
            <person name="Martijn J."/>
            <person name="Lind A.E."/>
            <person name="van Eijk R."/>
            <person name="Schleper C."/>
            <person name="Guy L."/>
            <person name="Ettema T.J."/>
        </authorList>
    </citation>
    <scope>NUCLEOTIDE SEQUENCE</scope>
</reference>
<feature type="region of interest" description="Disordered" evidence="1">
    <location>
        <begin position="287"/>
        <end position="306"/>
    </location>
</feature>
<dbReference type="AlphaFoldDB" id="A0A0F9LNQ0"/>
<keyword evidence="2" id="KW-0812">Transmembrane</keyword>
<dbReference type="SUPFAM" id="SSF51161">
    <property type="entry name" value="Trimeric LpxA-like enzymes"/>
    <property type="match status" value="1"/>
</dbReference>
<accession>A0A0F9LNQ0</accession>
<evidence type="ECO:0000256" key="1">
    <source>
        <dbReference type="SAM" id="MobiDB-lite"/>
    </source>
</evidence>